<evidence type="ECO:0000313" key="3">
    <source>
        <dbReference type="Proteomes" id="UP000324974"/>
    </source>
</evidence>
<dbReference type="RefSeq" id="WP_149110355.1">
    <property type="nucleotide sequence ID" value="NZ_CP042425.1"/>
</dbReference>
<reference evidence="3" key="1">
    <citation type="submission" date="2019-08" db="EMBL/GenBank/DDBJ databases">
        <title>Limnoglobus roseus gen. nov., sp. nov., a novel freshwater planctomycete with a giant genome from the family Gemmataceae.</title>
        <authorList>
            <person name="Kulichevskaya I.S."/>
            <person name="Naumoff D.G."/>
            <person name="Miroshnikov K."/>
            <person name="Ivanova A."/>
            <person name="Philippov D.A."/>
            <person name="Hakobyan A."/>
            <person name="Rijpstra I.C."/>
            <person name="Sinninghe Damste J.S."/>
            <person name="Liesack W."/>
            <person name="Dedysh S.N."/>
        </authorList>
    </citation>
    <scope>NUCLEOTIDE SEQUENCE [LARGE SCALE GENOMIC DNA]</scope>
    <source>
        <strain evidence="3">PX52</strain>
    </source>
</reference>
<dbReference type="CDD" id="cd00761">
    <property type="entry name" value="Glyco_tranf_GTA_type"/>
    <property type="match status" value="1"/>
</dbReference>
<dbReference type="InterPro" id="IPR029044">
    <property type="entry name" value="Nucleotide-diphossugar_trans"/>
</dbReference>
<dbReference type="InterPro" id="IPR001173">
    <property type="entry name" value="Glyco_trans_2-like"/>
</dbReference>
<evidence type="ECO:0000313" key="2">
    <source>
        <dbReference type="EMBL" id="QEL15552.1"/>
    </source>
</evidence>
<protein>
    <submittedName>
        <fullName evidence="2">Glycosyltransferase</fullName>
    </submittedName>
</protein>
<dbReference type="PANTHER" id="PTHR43685:SF2">
    <property type="entry name" value="GLYCOSYLTRANSFERASE 2-LIKE DOMAIN-CONTAINING PROTEIN"/>
    <property type="match status" value="1"/>
</dbReference>
<proteinExistence type="predicted"/>
<dbReference type="GO" id="GO:0016740">
    <property type="term" value="F:transferase activity"/>
    <property type="evidence" value="ECO:0007669"/>
    <property type="project" value="UniProtKB-KW"/>
</dbReference>
<keyword evidence="3" id="KW-1185">Reference proteome</keyword>
<dbReference type="Pfam" id="PF00535">
    <property type="entry name" value="Glycos_transf_2"/>
    <property type="match status" value="1"/>
</dbReference>
<name>A0A5C1ACQ7_9BACT</name>
<evidence type="ECO:0000259" key="1">
    <source>
        <dbReference type="Pfam" id="PF00535"/>
    </source>
</evidence>
<dbReference type="AlphaFoldDB" id="A0A5C1ACQ7"/>
<dbReference type="PANTHER" id="PTHR43685">
    <property type="entry name" value="GLYCOSYLTRANSFERASE"/>
    <property type="match status" value="1"/>
</dbReference>
<organism evidence="2 3">
    <name type="scientific">Limnoglobus roseus</name>
    <dbReference type="NCBI Taxonomy" id="2598579"/>
    <lineage>
        <taxon>Bacteria</taxon>
        <taxon>Pseudomonadati</taxon>
        <taxon>Planctomycetota</taxon>
        <taxon>Planctomycetia</taxon>
        <taxon>Gemmatales</taxon>
        <taxon>Gemmataceae</taxon>
        <taxon>Limnoglobus</taxon>
    </lineage>
</organism>
<dbReference type="SUPFAM" id="SSF53448">
    <property type="entry name" value="Nucleotide-diphospho-sugar transferases"/>
    <property type="match status" value="1"/>
</dbReference>
<dbReference type="InterPro" id="IPR050834">
    <property type="entry name" value="Glycosyltransf_2"/>
</dbReference>
<feature type="domain" description="Glycosyltransferase 2-like" evidence="1">
    <location>
        <begin position="4"/>
        <end position="111"/>
    </location>
</feature>
<dbReference type="EMBL" id="CP042425">
    <property type="protein sequence ID" value="QEL15552.1"/>
    <property type="molecule type" value="Genomic_DNA"/>
</dbReference>
<keyword evidence="2" id="KW-0808">Transferase</keyword>
<dbReference type="KEGG" id="lrs:PX52LOC_02477"/>
<dbReference type="OrthoDB" id="9772170at2"/>
<gene>
    <name evidence="2" type="ORF">PX52LOC_02477</name>
</gene>
<sequence>MSVTVVVPTYNGAAFVAAALQSVFIQTYPPAEIVIVDDRSTDGTREVVHDIIKQSPIPIRAKVLPQNSGGPALPINVAIAGVTTKYIAILEQDDLMAPRRLEFHLKALQQCLDCELSFGVVELCGESVPQETRELFSLNPLHPLEVHGVPDGPEIVRIAAREMLSVLLHRNVAVSNSNLFFTRDLWRRVGGFDPSVKTITDWNFLLSASRMTSVAYVNRVCLQYHYSDASLCRKNGWIHELQYLDYMRMRHPGEFGPADWWRQYWSWRARATAAFKRGRVAEAARILWLLIRSRAFLHHLLNRSPLGPQSDQMFEVPNHGG</sequence>
<dbReference type="Gene3D" id="3.90.550.10">
    <property type="entry name" value="Spore Coat Polysaccharide Biosynthesis Protein SpsA, Chain A"/>
    <property type="match status" value="1"/>
</dbReference>
<accession>A0A5C1ACQ7</accession>
<dbReference type="Proteomes" id="UP000324974">
    <property type="component" value="Chromosome"/>
</dbReference>